<evidence type="ECO:0000256" key="1">
    <source>
        <dbReference type="SAM" id="Phobius"/>
    </source>
</evidence>
<keyword evidence="1" id="KW-0472">Membrane</keyword>
<dbReference type="AlphaFoldDB" id="A0A4U9W1C2"/>
<dbReference type="InterPro" id="IPR036929">
    <property type="entry name" value="DsbDN_sf"/>
</dbReference>
<protein>
    <submittedName>
        <fullName evidence="4">Thiol:disulfide interchange protein DsbD</fullName>
        <ecNumber evidence="4">1.8.1.8</ecNumber>
    </submittedName>
</protein>
<accession>A0A4U9W1C2</accession>
<name>A0A4U9W1C2_SERFO</name>
<organism evidence="4">
    <name type="scientific">Serratia fonticola</name>
    <dbReference type="NCBI Taxonomy" id="47917"/>
    <lineage>
        <taxon>Bacteria</taxon>
        <taxon>Pseudomonadati</taxon>
        <taxon>Pseudomonadota</taxon>
        <taxon>Gammaproteobacteria</taxon>
        <taxon>Enterobacterales</taxon>
        <taxon>Yersiniaceae</taxon>
        <taxon>Serratia</taxon>
    </lineage>
</organism>
<keyword evidence="1" id="KW-0812">Transmembrane</keyword>
<dbReference type="PANTHER" id="PTHR32234:SF0">
    <property type="entry name" value="THIOL:DISULFIDE INTERCHANGE PROTEIN DSBD"/>
    <property type="match status" value="1"/>
</dbReference>
<dbReference type="InterPro" id="IPR028250">
    <property type="entry name" value="DsbDN"/>
</dbReference>
<keyword evidence="1" id="KW-1133">Transmembrane helix</keyword>
<dbReference type="SUPFAM" id="SSF74863">
    <property type="entry name" value="Thiol:disulfide interchange protein DsbD, N-terminal domain (DsbD-alpha)"/>
    <property type="match status" value="1"/>
</dbReference>
<dbReference type="Gene3D" id="2.60.40.1250">
    <property type="entry name" value="Thiol:disulfide interchange protein DsbD, N-terminal domain"/>
    <property type="match status" value="1"/>
</dbReference>
<dbReference type="EMBL" id="CABEEZ010000123">
    <property type="protein sequence ID" value="VTR51291.1"/>
    <property type="molecule type" value="Genomic_DNA"/>
</dbReference>
<feature type="transmembrane region" description="Helical" evidence="1">
    <location>
        <begin position="172"/>
        <end position="191"/>
    </location>
</feature>
<feature type="signal peptide" evidence="2">
    <location>
        <begin position="1"/>
        <end position="24"/>
    </location>
</feature>
<gene>
    <name evidence="4" type="primary">dsbD_2</name>
    <name evidence="4" type="ORF">NCTC12965_06137</name>
</gene>
<evidence type="ECO:0000313" key="4">
    <source>
        <dbReference type="EMBL" id="VTR51291.1"/>
    </source>
</evidence>
<feature type="chain" id="PRO_5020440326" evidence="2">
    <location>
        <begin position="25"/>
        <end position="192"/>
    </location>
</feature>
<evidence type="ECO:0000256" key="2">
    <source>
        <dbReference type="SAM" id="SignalP"/>
    </source>
</evidence>
<dbReference type="GO" id="GO:0045454">
    <property type="term" value="P:cell redox homeostasis"/>
    <property type="evidence" value="ECO:0007669"/>
    <property type="project" value="TreeGrafter"/>
</dbReference>
<dbReference type="GO" id="GO:0047134">
    <property type="term" value="F:protein-disulfide reductase [NAD(P)H] activity"/>
    <property type="evidence" value="ECO:0007669"/>
    <property type="project" value="UniProtKB-EC"/>
</dbReference>
<keyword evidence="4" id="KW-0560">Oxidoreductase</keyword>
<dbReference type="Pfam" id="PF11412">
    <property type="entry name" value="DsbD_N"/>
    <property type="match status" value="1"/>
</dbReference>
<evidence type="ECO:0000259" key="3">
    <source>
        <dbReference type="Pfam" id="PF11412"/>
    </source>
</evidence>
<reference evidence="4" key="1">
    <citation type="submission" date="2019-05" db="EMBL/GenBank/DDBJ databases">
        <authorList>
            <consortium name="Pathogen Informatics"/>
        </authorList>
    </citation>
    <scope>NUCLEOTIDE SEQUENCE [LARGE SCALE GENOMIC DNA]</scope>
    <source>
        <strain evidence="4">NCTC12965</strain>
    </source>
</reference>
<proteinExistence type="predicted"/>
<dbReference type="PANTHER" id="PTHR32234">
    <property type="entry name" value="THIOL:DISULFIDE INTERCHANGE PROTEIN DSBD"/>
    <property type="match status" value="1"/>
</dbReference>
<sequence>MDQRLIKLILLLCSLFFLPTAAQASLFGQNAGNQFVPVDQAFAFDFKQQGPQLTLSWQIRLVTTCIASKSSWCRSRQRWPVRAARRLKHKDEFFGEVAIFKEPLALSIPLLQAGDNASLSVTYQGCAEAGFCYPPETRVIPLSAVVLAAEPAAPVAIAPAETAPANLPFSPLWALLIGIGIAFTLACCRCTH</sequence>
<feature type="domain" description="Thiol:disulfide interchange protein DsbD N-terminal" evidence="3">
    <location>
        <begin position="88"/>
        <end position="142"/>
    </location>
</feature>
<dbReference type="EC" id="1.8.1.8" evidence="4"/>
<keyword evidence="2" id="KW-0732">Signal</keyword>